<proteinExistence type="predicted"/>
<dbReference type="EMBL" id="JAACJS010000002">
    <property type="protein sequence ID" value="NCI48632.1"/>
    <property type="molecule type" value="Genomic_DNA"/>
</dbReference>
<organism evidence="2 3">
    <name type="scientific">Sediminibacterium roseum</name>
    <dbReference type="NCBI Taxonomy" id="1978412"/>
    <lineage>
        <taxon>Bacteria</taxon>
        <taxon>Pseudomonadati</taxon>
        <taxon>Bacteroidota</taxon>
        <taxon>Chitinophagia</taxon>
        <taxon>Chitinophagales</taxon>
        <taxon>Chitinophagaceae</taxon>
        <taxon>Sediminibacterium</taxon>
    </lineage>
</organism>
<keyword evidence="1" id="KW-1133">Transmembrane helix</keyword>
<gene>
    <name evidence="2" type="ORF">GWC95_01765</name>
</gene>
<protein>
    <submittedName>
        <fullName evidence="2">Uncharacterized protein</fullName>
    </submittedName>
</protein>
<evidence type="ECO:0000313" key="3">
    <source>
        <dbReference type="Proteomes" id="UP000753802"/>
    </source>
</evidence>
<dbReference type="Proteomes" id="UP000753802">
    <property type="component" value="Unassembled WGS sequence"/>
</dbReference>
<keyword evidence="3" id="KW-1185">Reference proteome</keyword>
<keyword evidence="1" id="KW-0472">Membrane</keyword>
<comment type="caution">
    <text evidence="2">The sequence shown here is derived from an EMBL/GenBank/DDBJ whole genome shotgun (WGS) entry which is preliminary data.</text>
</comment>
<feature type="transmembrane region" description="Helical" evidence="1">
    <location>
        <begin position="12"/>
        <end position="32"/>
    </location>
</feature>
<reference evidence="2 3" key="1">
    <citation type="submission" date="2020-01" db="EMBL/GenBank/DDBJ databases">
        <title>Genome analysis.</title>
        <authorList>
            <person name="Wu S."/>
            <person name="Wang G."/>
        </authorList>
    </citation>
    <scope>NUCLEOTIDE SEQUENCE [LARGE SCALE GENOMIC DNA]</scope>
    <source>
        <strain evidence="2 3">SYL130</strain>
    </source>
</reference>
<feature type="transmembrane region" description="Helical" evidence="1">
    <location>
        <begin position="44"/>
        <end position="65"/>
    </location>
</feature>
<evidence type="ECO:0000313" key="2">
    <source>
        <dbReference type="EMBL" id="NCI48632.1"/>
    </source>
</evidence>
<keyword evidence="1" id="KW-0812">Transmembrane</keyword>
<sequence length="76" mass="8962">MEPGIKEYLLRIVNTIGLGLLWMALNSTAGIMYDLAFVHEHITIGNILFFTWFLLSLAAYLWYVIRLWRKPIDFEK</sequence>
<accession>A0ABW9ZNH5</accession>
<name>A0ABW9ZNH5_9BACT</name>
<evidence type="ECO:0000256" key="1">
    <source>
        <dbReference type="SAM" id="Phobius"/>
    </source>
</evidence>
<dbReference type="RefSeq" id="WP_161816950.1">
    <property type="nucleotide sequence ID" value="NZ_JAACJS010000002.1"/>
</dbReference>